<evidence type="ECO:0000313" key="3">
    <source>
        <dbReference type="Proteomes" id="UP000714618"/>
    </source>
</evidence>
<sequence length="169" mass="19443">MEEFEEDRLGMTEQEQQRAELYGNTILIRDCIEDQTYPMPLRYIISGMSGLYDKSDNCFVGSESELSRHAENTVWEETVYGARMPFRVYTACASATPRPPPKLLTRKEWRQQSKKGILSWRKEEGRAGVKIRRVMPMKGVDVEFDHSLMPLLPGRGEPIPGDDRASQDQ</sequence>
<protein>
    <submittedName>
        <fullName evidence="2">Uncharacterized protein</fullName>
    </submittedName>
</protein>
<comment type="caution">
    <text evidence="2">The sequence shown here is derived from an EMBL/GenBank/DDBJ whole genome shotgun (WGS) entry which is preliminary data.</text>
</comment>
<name>A0A9N8JII5_9PEZI</name>
<dbReference type="Proteomes" id="UP000714618">
    <property type="component" value="Unassembled WGS sequence"/>
</dbReference>
<gene>
    <name evidence="2" type="ORF">AWRI4233_LOCUS1933</name>
</gene>
<dbReference type="AlphaFoldDB" id="A0A9N8JII5"/>
<evidence type="ECO:0000256" key="1">
    <source>
        <dbReference type="SAM" id="MobiDB-lite"/>
    </source>
</evidence>
<accession>A0A9N8JII5</accession>
<evidence type="ECO:0000313" key="2">
    <source>
        <dbReference type="EMBL" id="CAD0088831.1"/>
    </source>
</evidence>
<reference evidence="2" key="1">
    <citation type="submission" date="2020-06" db="EMBL/GenBank/DDBJ databases">
        <authorList>
            <person name="Onetto C."/>
        </authorList>
    </citation>
    <scope>NUCLEOTIDE SEQUENCE</scope>
</reference>
<dbReference type="EMBL" id="CAIJEO010000003">
    <property type="protein sequence ID" value="CAD0088831.1"/>
    <property type="molecule type" value="Genomic_DNA"/>
</dbReference>
<dbReference type="OrthoDB" id="4192220at2759"/>
<organism evidence="2 3">
    <name type="scientific">Aureobasidium mustum</name>
    <dbReference type="NCBI Taxonomy" id="2773714"/>
    <lineage>
        <taxon>Eukaryota</taxon>
        <taxon>Fungi</taxon>
        <taxon>Dikarya</taxon>
        <taxon>Ascomycota</taxon>
        <taxon>Pezizomycotina</taxon>
        <taxon>Dothideomycetes</taxon>
        <taxon>Dothideomycetidae</taxon>
        <taxon>Dothideales</taxon>
        <taxon>Saccotheciaceae</taxon>
        <taxon>Aureobasidium</taxon>
    </lineage>
</organism>
<feature type="region of interest" description="Disordered" evidence="1">
    <location>
        <begin position="149"/>
        <end position="169"/>
    </location>
</feature>
<proteinExistence type="predicted"/>
<keyword evidence="3" id="KW-1185">Reference proteome</keyword>